<comment type="similarity">
    <text evidence="1 8">Belongs to the DnaX/STICHEL family.</text>
</comment>
<dbReference type="GO" id="GO:0003887">
    <property type="term" value="F:DNA-directed DNA polymerase activity"/>
    <property type="evidence" value="ECO:0007669"/>
    <property type="project" value="UniProtKB-KW"/>
</dbReference>
<feature type="domain" description="AAA+ ATPase" evidence="9">
    <location>
        <begin position="39"/>
        <end position="181"/>
    </location>
</feature>
<accession>A0A7X1AVA3</accession>
<evidence type="ECO:0000313" key="10">
    <source>
        <dbReference type="EMBL" id="MBC2600597.1"/>
    </source>
</evidence>
<evidence type="ECO:0000256" key="5">
    <source>
        <dbReference type="ARBA" id="ARBA00022840"/>
    </source>
</evidence>
<keyword evidence="11" id="KW-1185">Reference proteome</keyword>
<keyword evidence="2" id="KW-0479">Metal-binding</keyword>
<dbReference type="FunFam" id="1.10.8.60:FF:000013">
    <property type="entry name" value="DNA polymerase III subunit gamma/tau"/>
    <property type="match status" value="1"/>
</dbReference>
<dbReference type="Pfam" id="PF22608">
    <property type="entry name" value="DNAX_ATPase_lid"/>
    <property type="match status" value="1"/>
</dbReference>
<dbReference type="FunFam" id="3.40.50.300:FF:000014">
    <property type="entry name" value="DNA polymerase III subunit gamma/tau"/>
    <property type="match status" value="1"/>
</dbReference>
<dbReference type="GO" id="GO:0006261">
    <property type="term" value="P:DNA-templated DNA replication"/>
    <property type="evidence" value="ECO:0007669"/>
    <property type="project" value="TreeGrafter"/>
</dbReference>
<comment type="catalytic activity">
    <reaction evidence="7 8">
        <text>DNA(n) + a 2'-deoxyribonucleoside 5'-triphosphate = DNA(n+1) + diphosphate</text>
        <dbReference type="Rhea" id="RHEA:22508"/>
        <dbReference type="Rhea" id="RHEA-COMP:17339"/>
        <dbReference type="Rhea" id="RHEA-COMP:17340"/>
        <dbReference type="ChEBI" id="CHEBI:33019"/>
        <dbReference type="ChEBI" id="CHEBI:61560"/>
        <dbReference type="ChEBI" id="CHEBI:173112"/>
        <dbReference type="EC" id="2.7.7.7"/>
    </reaction>
</comment>
<evidence type="ECO:0000256" key="8">
    <source>
        <dbReference type="RuleBase" id="RU364063"/>
    </source>
</evidence>
<dbReference type="GO" id="GO:0046872">
    <property type="term" value="F:metal ion binding"/>
    <property type="evidence" value="ECO:0007669"/>
    <property type="project" value="UniProtKB-KW"/>
</dbReference>
<keyword evidence="8" id="KW-0235">DNA replication</keyword>
<comment type="caution">
    <text evidence="10">The sequence shown here is derived from an EMBL/GenBank/DDBJ whole genome shotgun (WGS) entry which is preliminary data.</text>
</comment>
<dbReference type="EC" id="2.7.7.7" evidence="8"/>
<comment type="function">
    <text evidence="8">DNA polymerase III is a complex, multichain enzyme responsible for most of the replicative synthesis in bacteria. This DNA polymerase also exhibits 3' to 5' exonuclease activity.</text>
</comment>
<dbReference type="InterPro" id="IPR001270">
    <property type="entry name" value="ClpA/B"/>
</dbReference>
<dbReference type="EMBL" id="JACHVA010000028">
    <property type="protein sequence ID" value="MBC2600597.1"/>
    <property type="molecule type" value="Genomic_DNA"/>
</dbReference>
<dbReference type="GO" id="GO:0009360">
    <property type="term" value="C:DNA polymerase III complex"/>
    <property type="evidence" value="ECO:0007669"/>
    <property type="project" value="InterPro"/>
</dbReference>
<evidence type="ECO:0000256" key="1">
    <source>
        <dbReference type="ARBA" id="ARBA00006360"/>
    </source>
</evidence>
<keyword evidence="3 8" id="KW-0547">Nucleotide-binding</keyword>
<evidence type="ECO:0000313" key="11">
    <source>
        <dbReference type="Proteomes" id="UP000525652"/>
    </source>
</evidence>
<dbReference type="GO" id="GO:0003677">
    <property type="term" value="F:DNA binding"/>
    <property type="evidence" value="ECO:0007669"/>
    <property type="project" value="InterPro"/>
</dbReference>
<evidence type="ECO:0000256" key="7">
    <source>
        <dbReference type="ARBA" id="ARBA00049244"/>
    </source>
</evidence>
<dbReference type="InterPro" id="IPR027417">
    <property type="entry name" value="P-loop_NTPase"/>
</dbReference>
<dbReference type="AlphaFoldDB" id="A0A7X1AVA3"/>
<organism evidence="10 11">
    <name type="scientific">Puniceicoccus vermicola</name>
    <dbReference type="NCBI Taxonomy" id="388746"/>
    <lineage>
        <taxon>Bacteria</taxon>
        <taxon>Pseudomonadati</taxon>
        <taxon>Verrucomicrobiota</taxon>
        <taxon>Opitutia</taxon>
        <taxon>Puniceicoccales</taxon>
        <taxon>Puniceicoccaceae</taxon>
        <taxon>Puniceicoccus</taxon>
    </lineage>
</organism>
<name>A0A7X1AVA3_9BACT</name>
<dbReference type="InterPro" id="IPR012763">
    <property type="entry name" value="DNA_pol_III_sug/sutau_N"/>
</dbReference>
<keyword evidence="5 8" id="KW-0067">ATP-binding</keyword>
<dbReference type="NCBIfam" id="NF004046">
    <property type="entry name" value="PRK05563.1"/>
    <property type="match status" value="1"/>
</dbReference>
<dbReference type="Pfam" id="PF13177">
    <property type="entry name" value="DNA_pol3_delta2"/>
    <property type="match status" value="1"/>
</dbReference>
<dbReference type="Gene3D" id="1.10.8.60">
    <property type="match status" value="1"/>
</dbReference>
<dbReference type="InterPro" id="IPR050238">
    <property type="entry name" value="DNA_Rep/Repair_Clamp_Loader"/>
</dbReference>
<protein>
    <recommendedName>
        <fullName evidence="8">DNA polymerase III subunit gamma/tau</fullName>
        <ecNumber evidence="8">2.7.7.7</ecNumber>
    </recommendedName>
</protein>
<dbReference type="InterPro" id="IPR045085">
    <property type="entry name" value="HLD_clamp_pol_III_gamma_tau"/>
</dbReference>
<dbReference type="PRINTS" id="PR00300">
    <property type="entry name" value="CLPPROTEASEA"/>
</dbReference>
<evidence type="ECO:0000256" key="4">
    <source>
        <dbReference type="ARBA" id="ARBA00022833"/>
    </source>
</evidence>
<keyword evidence="8 10" id="KW-0548">Nucleotidyltransferase</keyword>
<dbReference type="InterPro" id="IPR003593">
    <property type="entry name" value="AAA+_ATPase"/>
</dbReference>
<dbReference type="SUPFAM" id="SSF52540">
    <property type="entry name" value="P-loop containing nucleoside triphosphate hydrolases"/>
    <property type="match status" value="1"/>
</dbReference>
<dbReference type="SUPFAM" id="SSF48019">
    <property type="entry name" value="post-AAA+ oligomerization domain-like"/>
    <property type="match status" value="1"/>
</dbReference>
<comment type="subunit">
    <text evidence="8">DNA polymerase III contains a core (composed of alpha, epsilon and theta chains) that associates with a tau subunit. This core dimerizes to form the POLIII' complex. PolIII' associates with the gamma complex (composed of gamma, delta, delta', psi and chi chains) and with the beta chain to form the complete DNA polymerase III complex.</text>
</comment>
<dbReference type="PANTHER" id="PTHR11669:SF0">
    <property type="entry name" value="PROTEIN STICHEL-LIKE 2"/>
    <property type="match status" value="1"/>
</dbReference>
<dbReference type="PANTHER" id="PTHR11669">
    <property type="entry name" value="REPLICATION FACTOR C / DNA POLYMERASE III GAMMA-TAU SUBUNIT"/>
    <property type="match status" value="1"/>
</dbReference>
<dbReference type="Gene3D" id="1.20.272.10">
    <property type="match status" value="1"/>
</dbReference>
<evidence type="ECO:0000256" key="6">
    <source>
        <dbReference type="ARBA" id="ARBA00022932"/>
    </source>
</evidence>
<dbReference type="NCBIfam" id="TIGR02397">
    <property type="entry name" value="dnaX_nterm"/>
    <property type="match status" value="1"/>
</dbReference>
<evidence type="ECO:0000256" key="3">
    <source>
        <dbReference type="ARBA" id="ARBA00022741"/>
    </source>
</evidence>
<dbReference type="GO" id="GO:0005524">
    <property type="term" value="F:ATP binding"/>
    <property type="evidence" value="ECO:0007669"/>
    <property type="project" value="UniProtKB-KW"/>
</dbReference>
<dbReference type="CDD" id="cd18137">
    <property type="entry name" value="HLD_clamp_pol_III_gamma_tau"/>
    <property type="match status" value="1"/>
</dbReference>
<evidence type="ECO:0000259" key="9">
    <source>
        <dbReference type="SMART" id="SM00382"/>
    </source>
</evidence>
<keyword evidence="4" id="KW-0862">Zinc</keyword>
<reference evidence="10 11" key="1">
    <citation type="submission" date="2020-07" db="EMBL/GenBank/DDBJ databases">
        <authorList>
            <person name="Feng X."/>
        </authorList>
    </citation>
    <scope>NUCLEOTIDE SEQUENCE [LARGE SCALE GENOMIC DNA]</scope>
    <source>
        <strain evidence="10 11">JCM14086</strain>
    </source>
</reference>
<dbReference type="Gene3D" id="3.40.50.300">
    <property type="entry name" value="P-loop containing nucleotide triphosphate hydrolases"/>
    <property type="match status" value="1"/>
</dbReference>
<evidence type="ECO:0000256" key="2">
    <source>
        <dbReference type="ARBA" id="ARBA00022723"/>
    </source>
</evidence>
<dbReference type="Proteomes" id="UP000525652">
    <property type="component" value="Unassembled WGS sequence"/>
</dbReference>
<keyword evidence="8 10" id="KW-0808">Transferase</keyword>
<proteinExistence type="inferred from homology"/>
<dbReference type="CDD" id="cd00009">
    <property type="entry name" value="AAA"/>
    <property type="match status" value="1"/>
</dbReference>
<gene>
    <name evidence="8 10" type="primary">dnaX</name>
    <name evidence="10" type="ORF">H5P30_02250</name>
</gene>
<dbReference type="SMART" id="SM00382">
    <property type="entry name" value="AAA"/>
    <property type="match status" value="1"/>
</dbReference>
<sequence length="378" mass="41618">MEGGYQVIARRWRPKRFEDLVGQEHIVRTLSNAIERERLAHAYLFIGPRGTGKTSTARLLACALNGSEKPTVNFDADSDLVQAIMGGSCMDVIEIDGASNNSVEQVRDLREDCQYRPSQCPFKIYIIDEVHMLSQAAFNALLKTLEEPPPHVKFIFATTESNKVLPTIVSRCQRLEFRPIDDAEIVRRLGEISKAEEIKVEDSALRAIAKLANGGMRDAQSILDQLISFCGTEISEGDVLSVFGMAGEADLAKLGRSLAESDYEGLVSCADRFSREGKDLSRILTDLSGLIREALLEAIRSGGSSNKLGPVLEIEPLLRILDALKAGERAVQKGLSERVNFEVTLLRAVDHARTRPIDTVIRQISDLVGTEPAGQKKN</sequence>
<keyword evidence="6 8" id="KW-0239">DNA-directed DNA polymerase</keyword>
<dbReference type="InterPro" id="IPR008921">
    <property type="entry name" value="DNA_pol3_clamp-load_cplx_C"/>
</dbReference>